<dbReference type="SUPFAM" id="SSF118290">
    <property type="entry name" value="WRKY DNA-binding domain"/>
    <property type="match status" value="1"/>
</dbReference>
<feature type="compositionally biased region" description="Low complexity" evidence="6">
    <location>
        <begin position="159"/>
        <end position="169"/>
    </location>
</feature>
<evidence type="ECO:0000256" key="3">
    <source>
        <dbReference type="ARBA" id="ARBA00023125"/>
    </source>
</evidence>
<dbReference type="eggNOG" id="ENOG502QR7M">
    <property type="taxonomic scope" value="Eukaryota"/>
</dbReference>
<accession>A0A059CRL5</accession>
<keyword evidence="2" id="KW-0805">Transcription regulation</keyword>
<dbReference type="InterPro" id="IPR044810">
    <property type="entry name" value="WRKY_plant"/>
</dbReference>
<gene>
    <name evidence="8" type="ORF">EUGRSUZ_C01943</name>
</gene>
<dbReference type="PANTHER" id="PTHR31429">
    <property type="entry name" value="WRKY TRANSCRIPTION FACTOR 36-RELATED"/>
    <property type="match status" value="1"/>
</dbReference>
<dbReference type="InParanoid" id="A0A059CRL5"/>
<dbReference type="InterPro" id="IPR036576">
    <property type="entry name" value="WRKY_dom_sf"/>
</dbReference>
<feature type="domain" description="WRKY" evidence="7">
    <location>
        <begin position="69"/>
        <end position="135"/>
    </location>
</feature>
<dbReference type="GO" id="GO:0003700">
    <property type="term" value="F:DNA-binding transcription factor activity"/>
    <property type="evidence" value="ECO:0007669"/>
    <property type="project" value="InterPro"/>
</dbReference>
<evidence type="ECO:0000256" key="4">
    <source>
        <dbReference type="ARBA" id="ARBA00023163"/>
    </source>
</evidence>
<dbReference type="PROSITE" id="PS50811">
    <property type="entry name" value="WRKY"/>
    <property type="match status" value="1"/>
</dbReference>
<dbReference type="GO" id="GO:0002237">
    <property type="term" value="P:response to molecule of bacterial origin"/>
    <property type="evidence" value="ECO:0007669"/>
    <property type="project" value="UniProtKB-ARBA"/>
</dbReference>
<comment type="subcellular location">
    <subcellularLocation>
        <location evidence="1">Nucleus</location>
    </subcellularLocation>
</comment>
<dbReference type="FunFam" id="2.20.25.80:FF:000008">
    <property type="entry name" value="WRKY transcription factor 40"/>
    <property type="match status" value="1"/>
</dbReference>
<protein>
    <recommendedName>
        <fullName evidence="7">WRKY domain-containing protein</fullName>
    </recommendedName>
</protein>
<evidence type="ECO:0000313" key="8">
    <source>
        <dbReference type="EMBL" id="KCW80580.1"/>
    </source>
</evidence>
<evidence type="ECO:0000256" key="2">
    <source>
        <dbReference type="ARBA" id="ARBA00023015"/>
    </source>
</evidence>
<dbReference type="GO" id="GO:0009751">
    <property type="term" value="P:response to salicylic acid"/>
    <property type="evidence" value="ECO:0007669"/>
    <property type="project" value="UniProtKB-ARBA"/>
</dbReference>
<dbReference type="GO" id="GO:0050832">
    <property type="term" value="P:defense response to fungus"/>
    <property type="evidence" value="ECO:0007669"/>
    <property type="project" value="UniProtKB-ARBA"/>
</dbReference>
<dbReference type="GO" id="GO:0031347">
    <property type="term" value="P:regulation of defense response"/>
    <property type="evidence" value="ECO:0007669"/>
    <property type="project" value="UniProtKB-ARBA"/>
</dbReference>
<feature type="region of interest" description="Disordered" evidence="6">
    <location>
        <begin position="150"/>
        <end position="173"/>
    </location>
</feature>
<dbReference type="InterPro" id="IPR003657">
    <property type="entry name" value="WRKY_dom"/>
</dbReference>
<organism evidence="8">
    <name type="scientific">Eucalyptus grandis</name>
    <name type="common">Flooded gum</name>
    <dbReference type="NCBI Taxonomy" id="71139"/>
    <lineage>
        <taxon>Eukaryota</taxon>
        <taxon>Viridiplantae</taxon>
        <taxon>Streptophyta</taxon>
        <taxon>Embryophyta</taxon>
        <taxon>Tracheophyta</taxon>
        <taxon>Spermatophyta</taxon>
        <taxon>Magnoliopsida</taxon>
        <taxon>eudicotyledons</taxon>
        <taxon>Gunneridae</taxon>
        <taxon>Pentapetalae</taxon>
        <taxon>rosids</taxon>
        <taxon>malvids</taxon>
        <taxon>Myrtales</taxon>
        <taxon>Myrtaceae</taxon>
        <taxon>Myrtoideae</taxon>
        <taxon>Eucalypteae</taxon>
        <taxon>Eucalyptus</taxon>
    </lineage>
</organism>
<keyword evidence="5" id="KW-0539">Nucleus</keyword>
<dbReference type="GO" id="GO:0043565">
    <property type="term" value="F:sequence-specific DNA binding"/>
    <property type="evidence" value="ECO:0007669"/>
    <property type="project" value="InterPro"/>
</dbReference>
<dbReference type="GO" id="GO:0042742">
    <property type="term" value="P:defense response to bacterium"/>
    <property type="evidence" value="ECO:0007669"/>
    <property type="project" value="UniProtKB-ARBA"/>
</dbReference>
<name>A0A059CRL5_EUCGR</name>
<evidence type="ECO:0000256" key="5">
    <source>
        <dbReference type="ARBA" id="ARBA00023242"/>
    </source>
</evidence>
<dbReference type="GO" id="GO:0005634">
    <property type="term" value="C:nucleus"/>
    <property type="evidence" value="ECO:0007669"/>
    <property type="project" value="UniProtKB-SubCell"/>
</dbReference>
<dbReference type="SMART" id="SM00774">
    <property type="entry name" value="WRKY"/>
    <property type="match status" value="1"/>
</dbReference>
<dbReference type="AlphaFoldDB" id="A0A059CRL5"/>
<sequence>MLTHMQESYNVLYNQLIVLQNTSASRKRKHEANVTTESCGYDEDQIFKKPRDSFKPKISKIHFQTDASDMSLVVKDGCQWRKYGQKVTRDNPCPRAYFKCSFAPACPVKKKVQRSASDPSILVATYEGEHNHSSPCRSAIPLGSDKQGLNLGAPPFPLPSKLRSSSPRSTPDLINLGFDTLPTKRGQETEEAVACQQLLVQQMASSLKRDPNFMAALAAALSGRIFEQPRME</sequence>
<evidence type="ECO:0000256" key="1">
    <source>
        <dbReference type="ARBA" id="ARBA00004123"/>
    </source>
</evidence>
<proteinExistence type="predicted"/>
<dbReference type="EMBL" id="KK198755">
    <property type="protein sequence ID" value="KCW80580.1"/>
    <property type="molecule type" value="Genomic_DNA"/>
</dbReference>
<dbReference type="Pfam" id="PF03106">
    <property type="entry name" value="WRKY"/>
    <property type="match status" value="1"/>
</dbReference>
<dbReference type="Gramene" id="KCW80580">
    <property type="protein sequence ID" value="KCW80580"/>
    <property type="gene ID" value="EUGRSUZ_C01943"/>
</dbReference>
<evidence type="ECO:0000259" key="7">
    <source>
        <dbReference type="PROSITE" id="PS50811"/>
    </source>
</evidence>
<reference evidence="8" key="1">
    <citation type="submission" date="2013-07" db="EMBL/GenBank/DDBJ databases">
        <title>The genome of Eucalyptus grandis.</title>
        <authorList>
            <person name="Schmutz J."/>
            <person name="Hayes R."/>
            <person name="Myburg A."/>
            <person name="Tuskan G."/>
            <person name="Grattapaglia D."/>
            <person name="Rokhsar D.S."/>
        </authorList>
    </citation>
    <scope>NUCLEOTIDE SEQUENCE</scope>
    <source>
        <tissue evidence="8">Leaf extractions</tissue>
    </source>
</reference>
<dbReference type="Gene3D" id="2.20.25.80">
    <property type="entry name" value="WRKY domain"/>
    <property type="match status" value="1"/>
</dbReference>
<keyword evidence="3" id="KW-0238">DNA-binding</keyword>
<evidence type="ECO:0000256" key="6">
    <source>
        <dbReference type="SAM" id="MobiDB-lite"/>
    </source>
</evidence>
<dbReference type="PANTHER" id="PTHR31429:SF76">
    <property type="entry name" value="WRKY FAMILY TRANSCRIPTION FACTOR-RELATED"/>
    <property type="match status" value="1"/>
</dbReference>
<dbReference type="OMA" id="CCANSEE"/>
<keyword evidence="4" id="KW-0804">Transcription</keyword>